<dbReference type="AlphaFoldDB" id="A0A284QVM3"/>
<organism evidence="6 7">
    <name type="scientific">Armillaria ostoyae</name>
    <name type="common">Armillaria root rot fungus</name>
    <dbReference type="NCBI Taxonomy" id="47428"/>
    <lineage>
        <taxon>Eukaryota</taxon>
        <taxon>Fungi</taxon>
        <taxon>Dikarya</taxon>
        <taxon>Basidiomycota</taxon>
        <taxon>Agaricomycotina</taxon>
        <taxon>Agaricomycetes</taxon>
        <taxon>Agaricomycetidae</taxon>
        <taxon>Agaricales</taxon>
        <taxon>Marasmiineae</taxon>
        <taxon>Physalacriaceae</taxon>
        <taxon>Armillaria</taxon>
    </lineage>
</organism>
<feature type="compositionally biased region" description="Acidic residues" evidence="4">
    <location>
        <begin position="384"/>
        <end position="393"/>
    </location>
</feature>
<dbReference type="EMBL" id="FUEG01000002">
    <property type="protein sequence ID" value="SJL00461.1"/>
    <property type="molecule type" value="Genomic_DNA"/>
</dbReference>
<dbReference type="InterPro" id="IPR057544">
    <property type="entry name" value="Beta-prop_SPT8"/>
</dbReference>
<dbReference type="Gene3D" id="3.40.50.150">
    <property type="entry name" value="Vaccinia Virus protein VP39"/>
    <property type="match status" value="1"/>
</dbReference>
<dbReference type="Gene3D" id="2.130.10.10">
    <property type="entry name" value="YVTN repeat-like/Quinoprotein amine dehydrogenase"/>
    <property type="match status" value="2"/>
</dbReference>
<keyword evidence="1 3" id="KW-0853">WD repeat</keyword>
<name>A0A284QVM3_ARMOS</name>
<dbReference type="InterPro" id="IPR029063">
    <property type="entry name" value="SAM-dependent_MTases_sf"/>
</dbReference>
<feature type="compositionally biased region" description="Polar residues" evidence="4">
    <location>
        <begin position="394"/>
        <end position="410"/>
    </location>
</feature>
<feature type="compositionally biased region" description="Low complexity" evidence="4">
    <location>
        <begin position="367"/>
        <end position="383"/>
    </location>
</feature>
<feature type="region of interest" description="Disordered" evidence="4">
    <location>
        <begin position="1"/>
        <end position="111"/>
    </location>
</feature>
<evidence type="ECO:0000313" key="7">
    <source>
        <dbReference type="Proteomes" id="UP000219338"/>
    </source>
</evidence>
<feature type="compositionally biased region" description="Polar residues" evidence="4">
    <location>
        <begin position="71"/>
        <end position="82"/>
    </location>
</feature>
<dbReference type="CDD" id="cd02440">
    <property type="entry name" value="AdoMet_MTases"/>
    <property type="match status" value="1"/>
</dbReference>
<feature type="compositionally biased region" description="Acidic residues" evidence="4">
    <location>
        <begin position="1"/>
        <end position="46"/>
    </location>
</feature>
<dbReference type="InterPro" id="IPR036322">
    <property type="entry name" value="WD40_repeat_dom_sf"/>
</dbReference>
<dbReference type="OMA" id="MNENSCT"/>
<sequence>MPPSDTEDDVLEDNEDDLDEDAENDLEEELFDAINEEATEDGDDDSSSSTDEGFSDDNDDDDDESEPSRDVQPTSQPSSVQNASLLSPQSQSQSSSVKQASPPLVRKRSLSPARARKKALYYPRGSDVPVYRTCIVEAVCAIPHPVPIHALASSHCMTHLLTGSDDGYIRDYDIFTALNGKNFLTAPQRHHSGVVEGIMKSGQLRFWWENPTPPDVSTASAEDETGLSPVYCLAMHSDALWALAGSDSGPISLYTVRHDPGRLCHVMSGHRGPVSALSLDHDEKGFFSAGWDGDALLWDLNTGQKVRNFTSHGAQLTGVAVRPTNAVFAEPGPAVVIRSESEVTSTLPDEGTIASAPATAPQPVPPGASAAASAPDSPSQSDGSFDDLFDEPENNTQGSSTQNKSQTTANGPAGLAVPPPAQPQQPPRPNFGSIAPSKNAPPLLDPDTYMKFSPDILLTASIDGQVILWDKRVNTPGTGVGRLWMNEKTPPWCLSACWSADGGQIYAGRRNGTVDVWDVRQLGRSGPSSTPRLLKTLRNPPSSGVVSCVVAFPDNKHIACASIDNLRLWNVDVVESDPGRPKTGMQFKIIPGHHGGYISNLLVDPGGRFLPVLPTGEELTYVGDDDSEFFRHVHGRSLNTLNTSYLLPSDRDEVKRSEYHHRMLKFVFGGQNYVGPVKEVLQFGQQRRVLDLGTGGGLWAIEMADEFPRAEVIGIDLAPIQPRDVPPNCTFELCDLDQQSIPYPDGYFDLIHARSMFMGIHNYPRLLREVSRLLRPGGLVILIEPNLTPNIVPSSPSSSQQDASGWFTFWETYHTCLRRQRIDPTVPQRMAELLYATGTFENIAKREGNIPVGSWPRDPVILTVGQLQWMDYELLLPALRPFFLTVGLPETKVRSLIADAQHDLYHPSVQLSCVINIVYATKRL</sequence>
<dbReference type="Pfam" id="PF13489">
    <property type="entry name" value="Methyltransf_23"/>
    <property type="match status" value="1"/>
</dbReference>
<feature type="region of interest" description="Disordered" evidence="4">
    <location>
        <begin position="341"/>
        <end position="446"/>
    </location>
</feature>
<evidence type="ECO:0000256" key="3">
    <source>
        <dbReference type="PROSITE-ProRule" id="PRU00221"/>
    </source>
</evidence>
<evidence type="ECO:0000259" key="5">
    <source>
        <dbReference type="Pfam" id="PF23798"/>
    </source>
</evidence>
<evidence type="ECO:0000313" key="6">
    <source>
        <dbReference type="EMBL" id="SJL00461.1"/>
    </source>
</evidence>
<dbReference type="PROSITE" id="PS50294">
    <property type="entry name" value="WD_REPEATS_REGION"/>
    <property type="match status" value="1"/>
</dbReference>
<feature type="repeat" description="WD" evidence="3">
    <location>
        <begin position="267"/>
        <end position="308"/>
    </location>
</feature>
<dbReference type="OrthoDB" id="10260946at2759"/>
<feature type="compositionally biased region" description="Pro residues" evidence="4">
    <location>
        <begin position="417"/>
        <end position="429"/>
    </location>
</feature>
<evidence type="ECO:0000256" key="1">
    <source>
        <dbReference type="ARBA" id="ARBA00022574"/>
    </source>
</evidence>
<proteinExistence type="predicted"/>
<keyword evidence="7" id="KW-1185">Reference proteome</keyword>
<dbReference type="PROSITE" id="PS50082">
    <property type="entry name" value="WD_REPEATS_2"/>
    <property type="match status" value="1"/>
</dbReference>
<dbReference type="Pfam" id="PF23798">
    <property type="entry name" value="Beta-prop_SPT8"/>
    <property type="match status" value="2"/>
</dbReference>
<feature type="compositionally biased region" description="Acidic residues" evidence="4">
    <location>
        <begin position="53"/>
        <end position="65"/>
    </location>
</feature>
<dbReference type="InterPro" id="IPR001680">
    <property type="entry name" value="WD40_rpt"/>
</dbReference>
<gene>
    <name evidence="6" type="ORF">ARMOST_03774</name>
</gene>
<feature type="compositionally biased region" description="Low complexity" evidence="4">
    <location>
        <begin position="83"/>
        <end position="102"/>
    </location>
</feature>
<dbReference type="SMART" id="SM00320">
    <property type="entry name" value="WD40"/>
    <property type="match status" value="6"/>
</dbReference>
<dbReference type="STRING" id="47428.A0A284QVM3"/>
<feature type="domain" description="Transcription factor spt8 beta-propeller" evidence="5">
    <location>
        <begin position="140"/>
        <end position="339"/>
    </location>
</feature>
<dbReference type="Proteomes" id="UP000219338">
    <property type="component" value="Unassembled WGS sequence"/>
</dbReference>
<protein>
    <recommendedName>
        <fullName evidence="5">Transcription factor spt8 beta-propeller domain-containing protein</fullName>
    </recommendedName>
</protein>
<dbReference type="PANTHER" id="PTHR19848">
    <property type="entry name" value="WD40 REPEAT PROTEIN"/>
    <property type="match status" value="1"/>
</dbReference>
<accession>A0A284QVM3</accession>
<dbReference type="InterPro" id="IPR015943">
    <property type="entry name" value="WD40/YVTN_repeat-like_dom_sf"/>
</dbReference>
<feature type="domain" description="Transcription factor spt8 beta-propeller" evidence="5">
    <location>
        <begin position="455"/>
        <end position="610"/>
    </location>
</feature>
<dbReference type="SUPFAM" id="SSF53335">
    <property type="entry name" value="S-adenosyl-L-methionine-dependent methyltransferases"/>
    <property type="match status" value="1"/>
</dbReference>
<evidence type="ECO:0000256" key="4">
    <source>
        <dbReference type="SAM" id="MobiDB-lite"/>
    </source>
</evidence>
<keyword evidence="2" id="KW-0677">Repeat</keyword>
<dbReference type="PANTHER" id="PTHR19848:SF8">
    <property type="entry name" value="F-BOX AND WD REPEAT DOMAIN CONTAINING 7"/>
    <property type="match status" value="1"/>
</dbReference>
<evidence type="ECO:0000256" key="2">
    <source>
        <dbReference type="ARBA" id="ARBA00022737"/>
    </source>
</evidence>
<reference evidence="7" key="1">
    <citation type="journal article" date="2017" name="Nat. Ecol. Evol.">
        <title>Genome expansion and lineage-specific genetic innovations in the forest pathogenic fungi Armillaria.</title>
        <authorList>
            <person name="Sipos G."/>
            <person name="Prasanna A.N."/>
            <person name="Walter M.C."/>
            <person name="O'Connor E."/>
            <person name="Balint B."/>
            <person name="Krizsan K."/>
            <person name="Kiss B."/>
            <person name="Hess J."/>
            <person name="Varga T."/>
            <person name="Slot J."/>
            <person name="Riley R."/>
            <person name="Boka B."/>
            <person name="Rigling D."/>
            <person name="Barry K."/>
            <person name="Lee J."/>
            <person name="Mihaltcheva S."/>
            <person name="LaButti K."/>
            <person name="Lipzen A."/>
            <person name="Waldron R."/>
            <person name="Moloney N.M."/>
            <person name="Sperisen C."/>
            <person name="Kredics L."/>
            <person name="Vagvoelgyi C."/>
            <person name="Patrignani A."/>
            <person name="Fitzpatrick D."/>
            <person name="Nagy I."/>
            <person name="Doyle S."/>
            <person name="Anderson J.B."/>
            <person name="Grigoriev I.V."/>
            <person name="Gueldener U."/>
            <person name="Muensterkoetter M."/>
            <person name="Nagy L.G."/>
        </authorList>
    </citation>
    <scope>NUCLEOTIDE SEQUENCE [LARGE SCALE GENOMIC DNA]</scope>
    <source>
        <strain evidence="7">C18/9</strain>
    </source>
</reference>
<dbReference type="SUPFAM" id="SSF50978">
    <property type="entry name" value="WD40 repeat-like"/>
    <property type="match status" value="1"/>
</dbReference>